<evidence type="ECO:0000259" key="2">
    <source>
        <dbReference type="PROSITE" id="PS50405"/>
    </source>
</evidence>
<dbReference type="InterPro" id="IPR004046">
    <property type="entry name" value="GST_C"/>
</dbReference>
<dbReference type="SUPFAM" id="SSF52833">
    <property type="entry name" value="Thioredoxin-like"/>
    <property type="match status" value="1"/>
</dbReference>
<accession>A0ABT3QYA7</accession>
<dbReference type="Pfam" id="PF13417">
    <property type="entry name" value="GST_N_3"/>
    <property type="match status" value="1"/>
</dbReference>
<dbReference type="Gene3D" id="1.20.1050.10">
    <property type="match status" value="1"/>
</dbReference>
<dbReference type="EMBL" id="JAPEVI010000003">
    <property type="protein sequence ID" value="MCX2721923.1"/>
    <property type="molecule type" value="Genomic_DNA"/>
</dbReference>
<dbReference type="Pfam" id="PF00043">
    <property type="entry name" value="GST_C"/>
    <property type="match status" value="1"/>
</dbReference>
<dbReference type="SFLD" id="SFLDS00019">
    <property type="entry name" value="Glutathione_Transferase_(cytos"/>
    <property type="match status" value="1"/>
</dbReference>
<dbReference type="PANTHER" id="PTHR44051">
    <property type="entry name" value="GLUTATHIONE S-TRANSFERASE-RELATED"/>
    <property type="match status" value="1"/>
</dbReference>
<reference evidence="3 4" key="1">
    <citation type="journal article" date="2016" name="Int. J. Syst. Evol. Microbiol.">
        <title>Labrenzia salina sp. nov., isolated from the rhizosphere of the halophyte Arthrocnemum macrostachyum.</title>
        <authorList>
            <person name="Camacho M."/>
            <person name="Redondo-Gomez S."/>
            <person name="Rodriguez-Llorente I."/>
            <person name="Rohde M."/>
            <person name="Sproer C."/>
            <person name="Schumann P."/>
            <person name="Klenk H.P."/>
            <person name="Montero-Calasanz M.D.C."/>
        </authorList>
    </citation>
    <scope>NUCLEOTIDE SEQUENCE [LARGE SCALE GENOMIC DNA]</scope>
    <source>
        <strain evidence="3 4">DSM 29163</strain>
    </source>
</reference>
<dbReference type="Gene3D" id="3.40.30.10">
    <property type="entry name" value="Glutaredoxin"/>
    <property type="match status" value="1"/>
</dbReference>
<dbReference type="InterPro" id="IPR004045">
    <property type="entry name" value="Glutathione_S-Trfase_N"/>
</dbReference>
<comment type="caution">
    <text evidence="3">The sequence shown here is derived from an EMBL/GenBank/DDBJ whole genome shotgun (WGS) entry which is preliminary data.</text>
</comment>
<proteinExistence type="predicted"/>
<evidence type="ECO:0000313" key="4">
    <source>
        <dbReference type="Proteomes" id="UP001300261"/>
    </source>
</evidence>
<dbReference type="InterPro" id="IPR036249">
    <property type="entry name" value="Thioredoxin-like_sf"/>
</dbReference>
<name>A0ABT3QYA7_9HYPH</name>
<dbReference type="InterPro" id="IPR010987">
    <property type="entry name" value="Glutathione-S-Trfase_C-like"/>
</dbReference>
<dbReference type="SFLD" id="SFLDG00358">
    <property type="entry name" value="Main_(cytGST)"/>
    <property type="match status" value="1"/>
</dbReference>
<evidence type="ECO:0000259" key="1">
    <source>
        <dbReference type="PROSITE" id="PS50404"/>
    </source>
</evidence>
<dbReference type="RefSeq" id="WP_265961628.1">
    <property type="nucleotide sequence ID" value="NZ_JAPEVI010000003.1"/>
</dbReference>
<dbReference type="InterPro" id="IPR036282">
    <property type="entry name" value="Glutathione-S-Trfase_C_sf"/>
</dbReference>
<feature type="domain" description="GST N-terminal" evidence="1">
    <location>
        <begin position="1"/>
        <end position="82"/>
    </location>
</feature>
<sequence>MKFYTNDFSPNCRRVEAVLYHLGLHDGVETHRLNLAAGEHMSDEMRTANPNMKVPTLVIADMKLWEANPMMIYLCDRAGAEAFCPSDLNSRFEILRWMSWEVQHYNRALGEVIWETIVKPSFDMGEPDQAKIDAGLENYRRFAAVLNDRLSGRNYILGDKVTVTDFAVGAPSAFALHPQSQIPLQDYPNVEAWYQRLESLPAWSKTAPPRPAAEAAE</sequence>
<dbReference type="SUPFAM" id="SSF47616">
    <property type="entry name" value="GST C-terminal domain-like"/>
    <property type="match status" value="1"/>
</dbReference>
<evidence type="ECO:0000313" key="3">
    <source>
        <dbReference type="EMBL" id="MCX2721923.1"/>
    </source>
</evidence>
<gene>
    <name evidence="3" type="ORF">ON753_05820</name>
</gene>
<protein>
    <submittedName>
        <fullName evidence="3">Glutathione S-transferase family protein</fullName>
    </submittedName>
</protein>
<dbReference type="PROSITE" id="PS50404">
    <property type="entry name" value="GST_NTER"/>
    <property type="match status" value="1"/>
</dbReference>
<dbReference type="Proteomes" id="UP001300261">
    <property type="component" value="Unassembled WGS sequence"/>
</dbReference>
<dbReference type="CDD" id="cd00570">
    <property type="entry name" value="GST_N_family"/>
    <property type="match status" value="1"/>
</dbReference>
<dbReference type="PROSITE" id="PS50405">
    <property type="entry name" value="GST_CTER"/>
    <property type="match status" value="1"/>
</dbReference>
<dbReference type="PANTHER" id="PTHR44051:SF8">
    <property type="entry name" value="GLUTATHIONE S-TRANSFERASE GSTA"/>
    <property type="match status" value="1"/>
</dbReference>
<dbReference type="InterPro" id="IPR040079">
    <property type="entry name" value="Glutathione_S-Trfase"/>
</dbReference>
<organism evidence="3 4">
    <name type="scientific">Roseibium salinum</name>
    <dbReference type="NCBI Taxonomy" id="1604349"/>
    <lineage>
        <taxon>Bacteria</taxon>
        <taxon>Pseudomonadati</taxon>
        <taxon>Pseudomonadota</taxon>
        <taxon>Alphaproteobacteria</taxon>
        <taxon>Hyphomicrobiales</taxon>
        <taxon>Stappiaceae</taxon>
        <taxon>Roseibium</taxon>
    </lineage>
</organism>
<feature type="domain" description="GST C-terminal" evidence="2">
    <location>
        <begin position="87"/>
        <end position="215"/>
    </location>
</feature>
<keyword evidence="4" id="KW-1185">Reference proteome</keyword>